<dbReference type="EMBL" id="AP022870">
    <property type="protein sequence ID" value="BCB74636.1"/>
    <property type="molecule type" value="Genomic_DNA"/>
</dbReference>
<evidence type="ECO:0000313" key="2">
    <source>
        <dbReference type="EMBL" id="BCB74636.1"/>
    </source>
</evidence>
<gene>
    <name evidence="2" type="ORF">Pflav_010460</name>
</gene>
<feature type="transmembrane region" description="Helical" evidence="1">
    <location>
        <begin position="88"/>
        <end position="111"/>
    </location>
</feature>
<reference evidence="2 3" key="1">
    <citation type="submission" date="2020-03" db="EMBL/GenBank/DDBJ databases">
        <title>Whole genome shotgun sequence of Phytohabitans flavus NBRC 107702.</title>
        <authorList>
            <person name="Komaki H."/>
            <person name="Tamura T."/>
        </authorList>
    </citation>
    <scope>NUCLEOTIDE SEQUENCE [LARGE SCALE GENOMIC DNA]</scope>
    <source>
        <strain evidence="2 3">NBRC 107702</strain>
    </source>
</reference>
<feature type="transmembrane region" description="Helical" evidence="1">
    <location>
        <begin position="181"/>
        <end position="200"/>
    </location>
</feature>
<dbReference type="RefSeq" id="WP_173034077.1">
    <property type="nucleotide sequence ID" value="NZ_AP022870.1"/>
</dbReference>
<sequence length="203" mass="20370">MSGPGWARWELLYLRAREVPAAAALLPVTMLAVGVLANASAGPSSTAPAVVGVCAALLGVAFVGTTLGSADAVLEHTAAIRWWPRRTVHLVAGTIAVVLLLLAVDLAGPSLATTAELVRNTLGLIGVTALCASFTGSRLSWCPAAAWTLLAVVAGPRSSGAGQVLSWMLQPADARTAATTAALLAVSGAASYILAGPAGLRRA</sequence>
<reference evidence="2 3" key="2">
    <citation type="submission" date="2020-03" db="EMBL/GenBank/DDBJ databases">
        <authorList>
            <person name="Ichikawa N."/>
            <person name="Kimura A."/>
            <person name="Kitahashi Y."/>
            <person name="Uohara A."/>
        </authorList>
    </citation>
    <scope>NUCLEOTIDE SEQUENCE [LARGE SCALE GENOMIC DNA]</scope>
    <source>
        <strain evidence="2 3">NBRC 107702</strain>
    </source>
</reference>
<feature type="transmembrane region" description="Helical" evidence="1">
    <location>
        <begin position="47"/>
        <end position="67"/>
    </location>
</feature>
<dbReference type="Proteomes" id="UP000502508">
    <property type="component" value="Chromosome"/>
</dbReference>
<dbReference type="AlphaFoldDB" id="A0A6F8XLE8"/>
<feature type="transmembrane region" description="Helical" evidence="1">
    <location>
        <begin position="117"/>
        <end position="135"/>
    </location>
</feature>
<keyword evidence="1" id="KW-0812">Transmembrane</keyword>
<accession>A0A6F8XLE8</accession>
<evidence type="ECO:0000256" key="1">
    <source>
        <dbReference type="SAM" id="Phobius"/>
    </source>
</evidence>
<name>A0A6F8XLE8_9ACTN</name>
<keyword evidence="1" id="KW-1133">Transmembrane helix</keyword>
<proteinExistence type="predicted"/>
<keyword evidence="3" id="KW-1185">Reference proteome</keyword>
<dbReference type="KEGG" id="pfla:Pflav_010460"/>
<evidence type="ECO:0000313" key="3">
    <source>
        <dbReference type="Proteomes" id="UP000502508"/>
    </source>
</evidence>
<keyword evidence="1" id="KW-0472">Membrane</keyword>
<feature type="transmembrane region" description="Helical" evidence="1">
    <location>
        <begin position="21"/>
        <end position="41"/>
    </location>
</feature>
<organism evidence="2 3">
    <name type="scientific">Phytohabitans flavus</name>
    <dbReference type="NCBI Taxonomy" id="1076124"/>
    <lineage>
        <taxon>Bacteria</taxon>
        <taxon>Bacillati</taxon>
        <taxon>Actinomycetota</taxon>
        <taxon>Actinomycetes</taxon>
        <taxon>Micromonosporales</taxon>
        <taxon>Micromonosporaceae</taxon>
    </lineage>
</organism>
<protein>
    <submittedName>
        <fullName evidence="2">Uncharacterized protein</fullName>
    </submittedName>
</protein>